<keyword evidence="5" id="KW-0223">Dioxygenase</keyword>
<dbReference type="Gene3D" id="3.60.130.10">
    <property type="entry name" value="Clavaminate synthase-like"/>
    <property type="match status" value="1"/>
</dbReference>
<evidence type="ECO:0000256" key="2">
    <source>
        <dbReference type="ARBA" id="ARBA00023002"/>
    </source>
</evidence>
<gene>
    <name evidence="5" type="ORF">SAMN05443545_10375</name>
</gene>
<evidence type="ECO:0000313" key="5">
    <source>
        <dbReference type="EMBL" id="SDW86637.1"/>
    </source>
</evidence>
<dbReference type="Pfam" id="PF02668">
    <property type="entry name" value="TauD"/>
    <property type="match status" value="1"/>
</dbReference>
<evidence type="ECO:0000259" key="4">
    <source>
        <dbReference type="Pfam" id="PF02668"/>
    </source>
</evidence>
<dbReference type="InterPro" id="IPR003819">
    <property type="entry name" value="TauD/TfdA-like"/>
</dbReference>
<reference evidence="5 6" key="1">
    <citation type="submission" date="2016-10" db="EMBL/GenBank/DDBJ databases">
        <authorList>
            <person name="de Groot N.N."/>
        </authorList>
    </citation>
    <scope>NUCLEOTIDE SEQUENCE [LARGE SCALE GENOMIC DNA]</scope>
    <source>
        <strain evidence="5 6">DSM 19219</strain>
    </source>
</reference>
<dbReference type="Proteomes" id="UP000198500">
    <property type="component" value="Unassembled WGS sequence"/>
</dbReference>
<feature type="domain" description="TauD/TfdA-like" evidence="4">
    <location>
        <begin position="10"/>
        <end position="128"/>
    </location>
</feature>
<dbReference type="PANTHER" id="PTHR10696:SF56">
    <property type="entry name" value="TAUD_TFDA-LIKE DOMAIN-CONTAINING PROTEIN"/>
    <property type="match status" value="1"/>
</dbReference>
<dbReference type="GO" id="GO:0017000">
    <property type="term" value="P:antibiotic biosynthetic process"/>
    <property type="evidence" value="ECO:0007669"/>
    <property type="project" value="UniProtKB-KW"/>
</dbReference>
<comment type="cofactor">
    <cofactor evidence="1">
        <name>Fe(2+)</name>
        <dbReference type="ChEBI" id="CHEBI:29033"/>
    </cofactor>
</comment>
<dbReference type="InterPro" id="IPR050411">
    <property type="entry name" value="AlphaKG_dependent_hydroxylases"/>
</dbReference>
<evidence type="ECO:0000256" key="1">
    <source>
        <dbReference type="ARBA" id="ARBA00001954"/>
    </source>
</evidence>
<evidence type="ECO:0000256" key="3">
    <source>
        <dbReference type="ARBA" id="ARBA00023194"/>
    </source>
</evidence>
<dbReference type="PANTHER" id="PTHR10696">
    <property type="entry name" value="GAMMA-BUTYROBETAINE HYDROXYLASE-RELATED"/>
    <property type="match status" value="1"/>
</dbReference>
<organism evidence="5 6">
    <name type="scientific">Aidingimonas halophila</name>
    <dbReference type="NCBI Taxonomy" id="574349"/>
    <lineage>
        <taxon>Bacteria</taxon>
        <taxon>Pseudomonadati</taxon>
        <taxon>Pseudomonadota</taxon>
        <taxon>Gammaproteobacteria</taxon>
        <taxon>Oceanospirillales</taxon>
        <taxon>Halomonadaceae</taxon>
        <taxon>Aidingimonas</taxon>
    </lineage>
</organism>
<dbReference type="OrthoDB" id="9769888at2"/>
<dbReference type="EMBL" id="FNNI01000003">
    <property type="protein sequence ID" value="SDW86637.1"/>
    <property type="molecule type" value="Genomic_DNA"/>
</dbReference>
<name>A0A1H2X1E7_9GAMM</name>
<accession>A0A1H2X1E7</accession>
<keyword evidence="6" id="KW-1185">Reference proteome</keyword>
<protein>
    <submittedName>
        <fullName evidence="5">Taurine dioxygenase, alpha-ketoglutarate-dependent</fullName>
    </submittedName>
</protein>
<dbReference type="RefSeq" id="WP_092568673.1">
    <property type="nucleotide sequence ID" value="NZ_BMXH01000004.1"/>
</dbReference>
<evidence type="ECO:0000313" key="6">
    <source>
        <dbReference type="Proteomes" id="UP000198500"/>
    </source>
</evidence>
<dbReference type="InterPro" id="IPR042098">
    <property type="entry name" value="TauD-like_sf"/>
</dbReference>
<keyword evidence="2" id="KW-0560">Oxidoreductase</keyword>
<dbReference type="AlphaFoldDB" id="A0A1H2X1E7"/>
<proteinExistence type="predicted"/>
<sequence>MIKRHDINDYPAIAKTLSHDGAVLVKNISSKSDFLWLCEKIGDIVPHRDSDKFGITSVASKEPLRDKAGFAGFSRDELALHTDRANITLPPNLVALYCVEQAKVGGDTRCVDGRKLLETLYQQAPDIAEWAIKEDQVIYSDLVDSYTGPIYKKQSNGSISLQFRCDGRGYYRHKDLIFVERFLQFAESLEEILKLEPRDALIINNCQWLHGRTKFIGSREMLRVHLRNIEDYEQGFFLNDKTKMSKWALI</sequence>
<keyword evidence="3" id="KW-0045">Antibiotic biosynthesis</keyword>
<dbReference type="STRING" id="574349.SAMN05443545_10375"/>
<dbReference type="SUPFAM" id="SSF51197">
    <property type="entry name" value="Clavaminate synthase-like"/>
    <property type="match status" value="1"/>
</dbReference>
<dbReference type="GO" id="GO:0016706">
    <property type="term" value="F:2-oxoglutarate-dependent dioxygenase activity"/>
    <property type="evidence" value="ECO:0007669"/>
    <property type="project" value="UniProtKB-ARBA"/>
</dbReference>